<dbReference type="InterPro" id="IPR036390">
    <property type="entry name" value="WH_DNA-bd_sf"/>
</dbReference>
<dbReference type="InterPro" id="IPR015927">
    <property type="entry name" value="Peptidase_S24_S26A/B/C"/>
</dbReference>
<dbReference type="GO" id="GO:0009432">
    <property type="term" value="P:SOS response"/>
    <property type="evidence" value="ECO:0007669"/>
    <property type="project" value="UniProtKB-UniRule"/>
</dbReference>
<feature type="DNA-binding region" description="H-T-H motif" evidence="13">
    <location>
        <begin position="44"/>
        <end position="64"/>
    </location>
</feature>
<dbReference type="GO" id="GO:0006281">
    <property type="term" value="P:DNA repair"/>
    <property type="evidence" value="ECO:0007669"/>
    <property type="project" value="UniProtKB-UniRule"/>
</dbReference>
<keyword evidence="12 13" id="KW-0742">SOS response</keyword>
<dbReference type="InterPro" id="IPR006197">
    <property type="entry name" value="Peptidase_S24_LexA"/>
</dbReference>
<evidence type="ECO:0000259" key="17">
    <source>
        <dbReference type="Pfam" id="PF01726"/>
    </source>
</evidence>
<dbReference type="FunFam" id="1.10.10.10:FF:000009">
    <property type="entry name" value="LexA repressor"/>
    <property type="match status" value="1"/>
</dbReference>
<dbReference type="InterPro" id="IPR036286">
    <property type="entry name" value="LexA/Signal_pep-like_sf"/>
</dbReference>
<organism evidence="18 19">
    <name type="scientific">Bifidobacterium crudilactis</name>
    <dbReference type="NCBI Taxonomy" id="327277"/>
    <lineage>
        <taxon>Bacteria</taxon>
        <taxon>Bacillati</taxon>
        <taxon>Actinomycetota</taxon>
        <taxon>Actinomycetes</taxon>
        <taxon>Bifidobacteriales</taxon>
        <taxon>Bifidobacteriaceae</taxon>
        <taxon>Bifidobacterium</taxon>
    </lineage>
</organism>
<evidence type="ECO:0000256" key="13">
    <source>
        <dbReference type="HAMAP-Rule" id="MF_00015"/>
    </source>
</evidence>
<keyword evidence="4 13" id="KW-0235">DNA replication</keyword>
<name>A0A971CZB3_9BIFI</name>
<evidence type="ECO:0000256" key="11">
    <source>
        <dbReference type="ARBA" id="ARBA00023204"/>
    </source>
</evidence>
<reference evidence="18" key="2">
    <citation type="submission" date="2020-01" db="EMBL/GenBank/DDBJ databases">
        <authorList>
            <person name="Campanaro S."/>
        </authorList>
    </citation>
    <scope>NUCLEOTIDE SEQUENCE</scope>
    <source>
        <strain evidence="18">AS01afH2WH_6</strain>
    </source>
</reference>
<dbReference type="InterPro" id="IPR039418">
    <property type="entry name" value="LexA-like"/>
</dbReference>
<keyword evidence="3 13" id="KW-0678">Repressor</keyword>
<sequence length="254" mass="27599">MSTIPFPPKGDSSSAYSDDLTERQRKVLDAIRTHIKARGFAPSFREIGEVAGLKSPSSVKHQLEVLEEKGCIRMSANKGRAIELIEDSPNAFRPETDAANSNGDDSPSSSRSSTVVPFPVQHFDTNPSLLESHDVPLVGRIAAGAPITAEQHVEDVMRLPERLTGTGQLFMLEVHGDSMIDAAICDGDFVVVREQQTAQNGDIVAALLDDEATVKTFRQEHGHTWLIPHNPAYSPIDGTHASIMGKVVTVLRKI</sequence>
<evidence type="ECO:0000256" key="8">
    <source>
        <dbReference type="ARBA" id="ARBA00023015"/>
    </source>
</evidence>
<dbReference type="RefSeq" id="WP_273173809.1">
    <property type="nucleotide sequence ID" value="NZ_JAKDOG010000013.1"/>
</dbReference>
<feature type="site" description="Cleavage; by autolysis" evidence="13">
    <location>
        <begin position="143"/>
        <end position="144"/>
    </location>
</feature>
<dbReference type="SUPFAM" id="SSF51306">
    <property type="entry name" value="LexA/Signal peptidase"/>
    <property type="match status" value="1"/>
</dbReference>
<dbReference type="Gene3D" id="2.10.109.10">
    <property type="entry name" value="Umud Fragment, subunit A"/>
    <property type="match status" value="1"/>
</dbReference>
<comment type="function">
    <text evidence="13">Represses a number of genes involved in the response to DNA damage (SOS response), including recA and lexA. In the presence of single-stranded DNA, RecA interacts with LexA causing an autocatalytic cleavage which disrupts the DNA-binding part of LexA, leading to derepression of the SOS regulon and eventually DNA repair.</text>
</comment>
<feature type="compositionally biased region" description="Low complexity" evidence="15">
    <location>
        <begin position="106"/>
        <end position="115"/>
    </location>
</feature>
<dbReference type="GO" id="GO:0006508">
    <property type="term" value="P:proteolysis"/>
    <property type="evidence" value="ECO:0007669"/>
    <property type="project" value="InterPro"/>
</dbReference>
<comment type="caution">
    <text evidence="18">The sequence shown here is derived from an EMBL/GenBank/DDBJ whole genome shotgun (WGS) entry which is preliminary data.</text>
</comment>
<dbReference type="GO" id="GO:0045892">
    <property type="term" value="P:negative regulation of DNA-templated transcription"/>
    <property type="evidence" value="ECO:0007669"/>
    <property type="project" value="UniProtKB-UniRule"/>
</dbReference>
<dbReference type="InterPro" id="IPR036388">
    <property type="entry name" value="WH-like_DNA-bd_sf"/>
</dbReference>
<evidence type="ECO:0000256" key="5">
    <source>
        <dbReference type="ARBA" id="ARBA00022763"/>
    </source>
</evidence>
<evidence type="ECO:0000256" key="10">
    <source>
        <dbReference type="ARBA" id="ARBA00023163"/>
    </source>
</evidence>
<dbReference type="NCBIfam" id="TIGR00498">
    <property type="entry name" value="lexA"/>
    <property type="match status" value="1"/>
</dbReference>
<dbReference type="EMBL" id="JAAXZR010000021">
    <property type="protein sequence ID" value="NLT79843.1"/>
    <property type="molecule type" value="Genomic_DNA"/>
</dbReference>
<keyword evidence="10 13" id="KW-0804">Transcription</keyword>
<dbReference type="PANTHER" id="PTHR33516">
    <property type="entry name" value="LEXA REPRESSOR"/>
    <property type="match status" value="1"/>
</dbReference>
<feature type="region of interest" description="Disordered" evidence="15">
    <location>
        <begin position="86"/>
        <end position="115"/>
    </location>
</feature>
<dbReference type="GO" id="GO:0006260">
    <property type="term" value="P:DNA replication"/>
    <property type="evidence" value="ECO:0007669"/>
    <property type="project" value="UniProtKB-UniRule"/>
</dbReference>
<dbReference type="CDD" id="cd06529">
    <property type="entry name" value="S24_LexA-like"/>
    <property type="match status" value="1"/>
</dbReference>
<dbReference type="HAMAP" id="MF_00015">
    <property type="entry name" value="LexA"/>
    <property type="match status" value="1"/>
</dbReference>
<evidence type="ECO:0000256" key="12">
    <source>
        <dbReference type="ARBA" id="ARBA00023236"/>
    </source>
</evidence>
<comment type="subunit">
    <text evidence="2 13">Homodimer.</text>
</comment>
<evidence type="ECO:0000256" key="9">
    <source>
        <dbReference type="ARBA" id="ARBA00023125"/>
    </source>
</evidence>
<evidence type="ECO:0000256" key="2">
    <source>
        <dbReference type="ARBA" id="ARBA00011738"/>
    </source>
</evidence>
<dbReference type="InterPro" id="IPR006200">
    <property type="entry name" value="LexA"/>
</dbReference>
<evidence type="ECO:0000256" key="6">
    <source>
        <dbReference type="ARBA" id="ARBA00022801"/>
    </source>
</evidence>
<evidence type="ECO:0000256" key="15">
    <source>
        <dbReference type="SAM" id="MobiDB-lite"/>
    </source>
</evidence>
<gene>
    <name evidence="13 18" type="primary">lexA</name>
    <name evidence="18" type="ORF">GXW98_06135</name>
</gene>
<dbReference type="GO" id="GO:0003677">
    <property type="term" value="F:DNA binding"/>
    <property type="evidence" value="ECO:0007669"/>
    <property type="project" value="UniProtKB-UniRule"/>
</dbReference>
<dbReference type="InterPro" id="IPR050077">
    <property type="entry name" value="LexA_repressor"/>
</dbReference>
<evidence type="ECO:0000259" key="16">
    <source>
        <dbReference type="Pfam" id="PF00717"/>
    </source>
</evidence>
<evidence type="ECO:0000256" key="4">
    <source>
        <dbReference type="ARBA" id="ARBA00022705"/>
    </source>
</evidence>
<dbReference type="Pfam" id="PF01726">
    <property type="entry name" value="LexA_DNA_bind"/>
    <property type="match status" value="1"/>
</dbReference>
<dbReference type="AlphaFoldDB" id="A0A971CZB3"/>
<dbReference type="InterPro" id="IPR006199">
    <property type="entry name" value="LexA_DNA-bd_dom"/>
</dbReference>
<feature type="domain" description="Peptidase S24/S26A/S26B/S26C" evidence="16">
    <location>
        <begin position="136"/>
        <end position="248"/>
    </location>
</feature>
<dbReference type="Pfam" id="PF00717">
    <property type="entry name" value="Peptidase_S24"/>
    <property type="match status" value="1"/>
</dbReference>
<evidence type="ECO:0000313" key="18">
    <source>
        <dbReference type="EMBL" id="NLT79843.1"/>
    </source>
</evidence>
<reference evidence="18" key="1">
    <citation type="journal article" date="2020" name="Biotechnol. Biofuels">
        <title>New insights from the biogas microbiome by comprehensive genome-resolved metagenomics of nearly 1600 species originating from multiple anaerobic digesters.</title>
        <authorList>
            <person name="Campanaro S."/>
            <person name="Treu L."/>
            <person name="Rodriguez-R L.M."/>
            <person name="Kovalovszki A."/>
            <person name="Ziels R.M."/>
            <person name="Maus I."/>
            <person name="Zhu X."/>
            <person name="Kougias P.G."/>
            <person name="Basile A."/>
            <person name="Luo G."/>
            <person name="Schluter A."/>
            <person name="Konstantinidis K.T."/>
            <person name="Angelidaki I."/>
        </authorList>
    </citation>
    <scope>NUCLEOTIDE SEQUENCE</scope>
    <source>
        <strain evidence="18">AS01afH2WH_6</strain>
    </source>
</reference>
<evidence type="ECO:0000313" key="19">
    <source>
        <dbReference type="Proteomes" id="UP000767327"/>
    </source>
</evidence>
<proteinExistence type="inferred from homology"/>
<accession>A0A971CZB3</accession>
<evidence type="ECO:0000256" key="7">
    <source>
        <dbReference type="ARBA" id="ARBA00022813"/>
    </source>
</evidence>
<dbReference type="Gene3D" id="1.10.10.10">
    <property type="entry name" value="Winged helix-like DNA-binding domain superfamily/Winged helix DNA-binding domain"/>
    <property type="match status" value="1"/>
</dbReference>
<protein>
    <recommendedName>
        <fullName evidence="13">LexA repressor</fullName>
        <ecNumber evidence="13">3.4.21.88</ecNumber>
    </recommendedName>
</protein>
<feature type="active site" description="For autocatalytic cleavage activity" evidence="13">
    <location>
        <position position="215"/>
    </location>
</feature>
<feature type="domain" description="LexA repressor DNA-binding" evidence="17">
    <location>
        <begin position="18"/>
        <end position="81"/>
    </location>
</feature>
<evidence type="ECO:0000256" key="1">
    <source>
        <dbReference type="ARBA" id="ARBA00007484"/>
    </source>
</evidence>
<comment type="similarity">
    <text evidence="1 13 14">Belongs to the peptidase S24 family.</text>
</comment>
<feature type="active site" description="For autocatalytic cleavage activity" evidence="13">
    <location>
        <position position="178"/>
    </location>
</feature>
<comment type="catalytic activity">
    <reaction evidence="13">
        <text>Hydrolysis of Ala-|-Gly bond in repressor LexA.</text>
        <dbReference type="EC" id="3.4.21.88"/>
    </reaction>
</comment>
<dbReference type="GO" id="GO:0004252">
    <property type="term" value="F:serine-type endopeptidase activity"/>
    <property type="evidence" value="ECO:0007669"/>
    <property type="project" value="UniProtKB-UniRule"/>
</dbReference>
<evidence type="ECO:0000256" key="14">
    <source>
        <dbReference type="RuleBase" id="RU003991"/>
    </source>
</evidence>
<evidence type="ECO:0000256" key="3">
    <source>
        <dbReference type="ARBA" id="ARBA00022491"/>
    </source>
</evidence>
<keyword evidence="8 13" id="KW-0805">Transcription regulation</keyword>
<keyword evidence="9 13" id="KW-0238">DNA-binding</keyword>
<dbReference type="SUPFAM" id="SSF46785">
    <property type="entry name" value="Winged helix' DNA-binding domain"/>
    <property type="match status" value="1"/>
</dbReference>
<keyword evidence="5 13" id="KW-0227">DNA damage</keyword>
<dbReference type="FunFam" id="2.10.109.10:FF:000001">
    <property type="entry name" value="LexA repressor"/>
    <property type="match status" value="1"/>
</dbReference>
<dbReference type="PANTHER" id="PTHR33516:SF2">
    <property type="entry name" value="LEXA REPRESSOR-RELATED"/>
    <property type="match status" value="1"/>
</dbReference>
<keyword evidence="7 13" id="KW-0068">Autocatalytic cleavage</keyword>
<keyword evidence="11 13" id="KW-0234">DNA repair</keyword>
<dbReference type="PRINTS" id="PR00726">
    <property type="entry name" value="LEXASERPTASE"/>
</dbReference>
<dbReference type="EC" id="3.4.21.88" evidence="13"/>
<keyword evidence="6 13" id="KW-0378">Hydrolase</keyword>
<dbReference type="Proteomes" id="UP000767327">
    <property type="component" value="Unassembled WGS sequence"/>
</dbReference>